<reference evidence="1" key="1">
    <citation type="submission" date="2023-08" db="EMBL/GenBank/DDBJ databases">
        <title>Black Yeasts Isolated from many extreme environments.</title>
        <authorList>
            <person name="Coleine C."/>
            <person name="Stajich J.E."/>
            <person name="Selbmann L."/>
        </authorList>
    </citation>
    <scope>NUCLEOTIDE SEQUENCE</scope>
    <source>
        <strain evidence="1">CCFEE 5810</strain>
    </source>
</reference>
<dbReference type="GO" id="GO:0005634">
    <property type="term" value="C:nucleus"/>
    <property type="evidence" value="ECO:0007669"/>
    <property type="project" value="TreeGrafter"/>
</dbReference>
<dbReference type="Pfam" id="PF00702">
    <property type="entry name" value="Hydrolase"/>
    <property type="match status" value="1"/>
</dbReference>
<dbReference type="Proteomes" id="UP001310594">
    <property type="component" value="Unassembled WGS sequence"/>
</dbReference>
<dbReference type="PANTHER" id="PTHR46191">
    <property type="match status" value="1"/>
</dbReference>
<evidence type="ECO:0000313" key="1">
    <source>
        <dbReference type="EMBL" id="KAK5697950.1"/>
    </source>
</evidence>
<accession>A0AAN7W8X2</accession>
<dbReference type="InterPro" id="IPR036412">
    <property type="entry name" value="HAD-like_sf"/>
</dbReference>
<dbReference type="InterPro" id="IPR051828">
    <property type="entry name" value="HAD-like_hydrolase_domain"/>
</dbReference>
<name>A0AAN7W8X2_9PEZI</name>
<dbReference type="InterPro" id="IPR023214">
    <property type="entry name" value="HAD_sf"/>
</dbReference>
<comment type="caution">
    <text evidence="1">The sequence shown here is derived from an EMBL/GenBank/DDBJ whole genome shotgun (WGS) entry which is preliminary data.</text>
</comment>
<dbReference type="EMBL" id="JAVRQU010000010">
    <property type="protein sequence ID" value="KAK5697950.1"/>
    <property type="molecule type" value="Genomic_DNA"/>
</dbReference>
<organism evidence="1 2">
    <name type="scientific">Elasticomyces elasticus</name>
    <dbReference type="NCBI Taxonomy" id="574655"/>
    <lineage>
        <taxon>Eukaryota</taxon>
        <taxon>Fungi</taxon>
        <taxon>Dikarya</taxon>
        <taxon>Ascomycota</taxon>
        <taxon>Pezizomycotina</taxon>
        <taxon>Dothideomycetes</taxon>
        <taxon>Dothideomycetidae</taxon>
        <taxon>Mycosphaerellales</taxon>
        <taxon>Teratosphaeriaceae</taxon>
        <taxon>Elasticomyces</taxon>
    </lineage>
</organism>
<sequence>MPKRNLLLCFDAFGTLFKPKQPIAQQYGDVARSLGLRGFTNEQVQASFKVAFKQESKENPNFGKANGMTPSRWWEKIIRNTFRPLVGADVRLHEELAPRLLYRFSSEEAYDLLPGVLPFLQDLRTNPPSGIERIAVGIITNSDDRVPSVLTSLGVRVSPLVYGSDGAKSRPSPDETTYDIDFTVMSYDVGHEKPDRRIFEAAEGLLATLPAADGTSPDAWAKVYVGDEHGKDVVGARNAGWHSVLLNEALSDVPDGVRQLDEQTSGDLLHDLKDGPVGVASFGNLAKAFGLSSNRGSGS</sequence>
<dbReference type="SUPFAM" id="SSF56784">
    <property type="entry name" value="HAD-like"/>
    <property type="match status" value="1"/>
</dbReference>
<proteinExistence type="predicted"/>
<dbReference type="Gene3D" id="3.40.50.1000">
    <property type="entry name" value="HAD superfamily/HAD-like"/>
    <property type="match status" value="1"/>
</dbReference>
<evidence type="ECO:0000313" key="2">
    <source>
        <dbReference type="Proteomes" id="UP001310594"/>
    </source>
</evidence>
<dbReference type="Gene3D" id="1.10.150.720">
    <property type="entry name" value="Haloacid dehalogenase-like hydrolase"/>
    <property type="match status" value="1"/>
</dbReference>
<evidence type="ECO:0008006" key="3">
    <source>
        <dbReference type="Google" id="ProtNLM"/>
    </source>
</evidence>
<dbReference type="InterPro" id="IPR044924">
    <property type="entry name" value="HAD-SF_hydro_IA_REG-2-like_cap"/>
</dbReference>
<dbReference type="AlphaFoldDB" id="A0AAN7W8X2"/>
<dbReference type="PANTHER" id="PTHR46191:SF2">
    <property type="entry name" value="HALOACID DEHALOGENASE-LIKE HYDROLASE DOMAIN-CONTAINING PROTEIN 3"/>
    <property type="match status" value="1"/>
</dbReference>
<gene>
    <name evidence="1" type="ORF">LTR97_006910</name>
</gene>
<protein>
    <recommendedName>
        <fullName evidence="3">Haloacid dehalogenase</fullName>
    </recommendedName>
</protein>